<proteinExistence type="predicted"/>
<sequence>MQAKLILEQLEKGRNPVIASYHEAVSRCQQAGWAVKPLNEAQVAKLGTRRIELAVDAGHRLARSTEWNWSSPNEPHDALCQFEFVEKVREDYTDERIIGYTSDEADAHWQEAPADPSDLEVAITEVDYSADQATGWQQETASQVAGQACTWWRNSSGERVCMWTAGLSLGFAPNPSPLCVTEPAEAFLKGLPLGQEPANGTGCRITVESINVGAPLSPAVLALKTRGGSP</sequence>
<accession>A0A3M2I2K3</accession>
<keyword evidence="2" id="KW-1185">Reference proteome</keyword>
<name>A0A3M2I2K3_9GAMM</name>
<evidence type="ECO:0000313" key="1">
    <source>
        <dbReference type="EMBL" id="RMH93819.1"/>
    </source>
</evidence>
<organism evidence="1 2">
    <name type="scientific">Solilutibacter pythonis</name>
    <dbReference type="NCBI Taxonomy" id="2483112"/>
    <lineage>
        <taxon>Bacteria</taxon>
        <taxon>Pseudomonadati</taxon>
        <taxon>Pseudomonadota</taxon>
        <taxon>Gammaproteobacteria</taxon>
        <taxon>Lysobacterales</taxon>
        <taxon>Lysobacteraceae</taxon>
        <taxon>Solilutibacter</taxon>
    </lineage>
</organism>
<comment type="caution">
    <text evidence="1">The sequence shown here is derived from an EMBL/GenBank/DDBJ whole genome shotgun (WGS) entry which is preliminary data.</text>
</comment>
<dbReference type="OrthoDB" id="5944513at2"/>
<dbReference type="RefSeq" id="WP_122100862.1">
    <property type="nucleotide sequence ID" value="NZ_RFLY01000004.1"/>
</dbReference>
<gene>
    <name evidence="1" type="ORF">EBB59_04015</name>
</gene>
<reference evidence="1 2" key="1">
    <citation type="submission" date="2018-10" db="EMBL/GenBank/DDBJ databases">
        <title>Proposal of Lysobacter pythonis sp. nov. isolated from royal pythons (Python regius).</title>
        <authorList>
            <person name="Hans-Juergen B."/>
            <person name="Huptas C."/>
            <person name="Sandra B."/>
            <person name="Igor L."/>
            <person name="Joachim S."/>
            <person name="Siegfried S."/>
            <person name="Mareike W."/>
            <person name="Peter K."/>
        </authorList>
    </citation>
    <scope>NUCLEOTIDE SEQUENCE [LARGE SCALE GENOMIC DNA]</scope>
    <source>
        <strain evidence="1 2">4284/11</strain>
    </source>
</reference>
<evidence type="ECO:0000313" key="2">
    <source>
        <dbReference type="Proteomes" id="UP000275012"/>
    </source>
</evidence>
<dbReference type="Proteomes" id="UP000275012">
    <property type="component" value="Unassembled WGS sequence"/>
</dbReference>
<protein>
    <submittedName>
        <fullName evidence="1">Uncharacterized protein</fullName>
    </submittedName>
</protein>
<dbReference type="EMBL" id="RFLY01000004">
    <property type="protein sequence ID" value="RMH93819.1"/>
    <property type="molecule type" value="Genomic_DNA"/>
</dbReference>
<dbReference type="AlphaFoldDB" id="A0A3M2I2K3"/>